<evidence type="ECO:0000313" key="1">
    <source>
        <dbReference type="EMBL" id="KAI3806241.1"/>
    </source>
</evidence>
<evidence type="ECO:0000313" key="2">
    <source>
        <dbReference type="Proteomes" id="UP001056120"/>
    </source>
</evidence>
<name>A0ACB9IEM5_9ASTR</name>
<gene>
    <name evidence="1" type="ORF">L1987_22140</name>
</gene>
<proteinExistence type="predicted"/>
<accession>A0ACB9IEM5</accession>
<dbReference type="Proteomes" id="UP001056120">
    <property type="component" value="Linkage Group LG08"/>
</dbReference>
<keyword evidence="2" id="KW-1185">Reference proteome</keyword>
<organism evidence="1 2">
    <name type="scientific">Smallanthus sonchifolius</name>
    <dbReference type="NCBI Taxonomy" id="185202"/>
    <lineage>
        <taxon>Eukaryota</taxon>
        <taxon>Viridiplantae</taxon>
        <taxon>Streptophyta</taxon>
        <taxon>Embryophyta</taxon>
        <taxon>Tracheophyta</taxon>
        <taxon>Spermatophyta</taxon>
        <taxon>Magnoliopsida</taxon>
        <taxon>eudicotyledons</taxon>
        <taxon>Gunneridae</taxon>
        <taxon>Pentapetalae</taxon>
        <taxon>asterids</taxon>
        <taxon>campanulids</taxon>
        <taxon>Asterales</taxon>
        <taxon>Asteraceae</taxon>
        <taxon>Asteroideae</taxon>
        <taxon>Heliantheae alliance</taxon>
        <taxon>Millerieae</taxon>
        <taxon>Smallanthus</taxon>
    </lineage>
</organism>
<reference evidence="2" key="1">
    <citation type="journal article" date="2022" name="Mol. Ecol. Resour.">
        <title>The genomes of chicory, endive, great burdock and yacon provide insights into Asteraceae palaeo-polyploidization history and plant inulin production.</title>
        <authorList>
            <person name="Fan W."/>
            <person name="Wang S."/>
            <person name="Wang H."/>
            <person name="Wang A."/>
            <person name="Jiang F."/>
            <person name="Liu H."/>
            <person name="Zhao H."/>
            <person name="Xu D."/>
            <person name="Zhang Y."/>
        </authorList>
    </citation>
    <scope>NUCLEOTIDE SEQUENCE [LARGE SCALE GENOMIC DNA]</scope>
    <source>
        <strain evidence="2">cv. Yunnan</strain>
    </source>
</reference>
<protein>
    <submittedName>
        <fullName evidence="1">Uncharacterized protein</fullName>
    </submittedName>
</protein>
<sequence length="158" mass="17832">MDPSSMVGMKEEEERPHVLVVDDSLVDRKIMEKLFTNSACKVTTAENGQKALELLGQGEDIHTNINHHVPKISLVVTDYCMPGMTGYDLLKKVKESCDIKEIPVIIVSSENVPTRIEKCLKEGAQEFILKPLKQSDVKKLRCQMQFTQPMKGRLCMGR</sequence>
<reference evidence="1 2" key="2">
    <citation type="journal article" date="2022" name="Mol. Ecol. Resour.">
        <title>The genomes of chicory, endive, great burdock and yacon provide insights into Asteraceae paleo-polyploidization history and plant inulin production.</title>
        <authorList>
            <person name="Fan W."/>
            <person name="Wang S."/>
            <person name="Wang H."/>
            <person name="Wang A."/>
            <person name="Jiang F."/>
            <person name="Liu H."/>
            <person name="Zhao H."/>
            <person name="Xu D."/>
            <person name="Zhang Y."/>
        </authorList>
    </citation>
    <scope>NUCLEOTIDE SEQUENCE [LARGE SCALE GENOMIC DNA]</scope>
    <source>
        <strain evidence="2">cv. Yunnan</strain>
        <tissue evidence="1">Leaves</tissue>
    </source>
</reference>
<comment type="caution">
    <text evidence="1">The sequence shown here is derived from an EMBL/GenBank/DDBJ whole genome shotgun (WGS) entry which is preliminary data.</text>
</comment>
<dbReference type="EMBL" id="CM042025">
    <property type="protein sequence ID" value="KAI3806241.1"/>
    <property type="molecule type" value="Genomic_DNA"/>
</dbReference>